<dbReference type="EMBL" id="LAZR01067661">
    <property type="protein sequence ID" value="KKK51142.1"/>
    <property type="molecule type" value="Genomic_DNA"/>
</dbReference>
<protein>
    <submittedName>
        <fullName evidence="1">Uncharacterized protein</fullName>
    </submittedName>
</protein>
<sequence length="159" mass="19656">MKQYKKWTQKDEIILRKIYNKYSTKEVAIILNRSITAIHQKVLRLNIQKYQKDYCVDTHKKCSKCKNVKKISEFRKDKTRPDGYQYVCKQCNIPYYKQYHINNKNEICKKNKQYYLANKILINKKAKQYHKKNRNKNNKRTREYYVTHKKETRTTKRNY</sequence>
<organism evidence="1">
    <name type="scientific">marine sediment metagenome</name>
    <dbReference type="NCBI Taxonomy" id="412755"/>
    <lineage>
        <taxon>unclassified sequences</taxon>
        <taxon>metagenomes</taxon>
        <taxon>ecological metagenomes</taxon>
    </lineage>
</organism>
<dbReference type="AlphaFoldDB" id="A0A0F8W334"/>
<proteinExistence type="predicted"/>
<gene>
    <name evidence="1" type="ORF">LCGC14_3117940</name>
</gene>
<accession>A0A0F8W334</accession>
<reference evidence="1" key="1">
    <citation type="journal article" date="2015" name="Nature">
        <title>Complex archaea that bridge the gap between prokaryotes and eukaryotes.</title>
        <authorList>
            <person name="Spang A."/>
            <person name="Saw J.H."/>
            <person name="Jorgensen S.L."/>
            <person name="Zaremba-Niedzwiedzka K."/>
            <person name="Martijn J."/>
            <person name="Lind A.E."/>
            <person name="van Eijk R."/>
            <person name="Schleper C."/>
            <person name="Guy L."/>
            <person name="Ettema T.J."/>
        </authorList>
    </citation>
    <scope>NUCLEOTIDE SEQUENCE</scope>
</reference>
<name>A0A0F8W334_9ZZZZ</name>
<evidence type="ECO:0000313" key="1">
    <source>
        <dbReference type="EMBL" id="KKK51142.1"/>
    </source>
</evidence>
<comment type="caution">
    <text evidence="1">The sequence shown here is derived from an EMBL/GenBank/DDBJ whole genome shotgun (WGS) entry which is preliminary data.</text>
</comment>